<keyword evidence="3" id="KW-1185">Reference proteome</keyword>
<dbReference type="InterPro" id="IPR007498">
    <property type="entry name" value="PqiA-like"/>
</dbReference>
<gene>
    <name evidence="2" type="ORF">M3P21_09360</name>
</gene>
<proteinExistence type="predicted"/>
<keyword evidence="1" id="KW-1133">Transmembrane helix</keyword>
<dbReference type="Proteomes" id="UP001203880">
    <property type="component" value="Unassembled WGS sequence"/>
</dbReference>
<feature type="transmembrane region" description="Helical" evidence="1">
    <location>
        <begin position="55"/>
        <end position="77"/>
    </location>
</feature>
<feature type="transmembrane region" description="Helical" evidence="1">
    <location>
        <begin position="97"/>
        <end position="126"/>
    </location>
</feature>
<dbReference type="Pfam" id="PF04403">
    <property type="entry name" value="PqiA"/>
    <property type="match status" value="1"/>
</dbReference>
<name>A0ABT0Q1H7_9RHOB</name>
<feature type="transmembrane region" description="Helical" evidence="1">
    <location>
        <begin position="180"/>
        <end position="202"/>
    </location>
</feature>
<dbReference type="RefSeq" id="WP_249709361.1">
    <property type="nucleotide sequence ID" value="NZ_JAMFMB010000009.1"/>
</dbReference>
<sequence>MTTGLNYQNLDGLIACPHCDLLHELEALQPGQRATCSRCHSTLITTKSETMDRTLALALASAVLMAGALCFPFLGMSKAGLERKASIVDVILAFSEGWYVLLGLCVLLFVVVLPMVRAALLVYTIWPLRQGRPALPHAKLAFAWAEALAPWAMTEIFIIGTAVALIKIGGLATISFGTSFWLFCVLVLVIGFQNASVCRWTIWSTIRKVTA</sequence>
<feature type="transmembrane region" description="Helical" evidence="1">
    <location>
        <begin position="147"/>
        <end position="168"/>
    </location>
</feature>
<accession>A0ABT0Q1H7</accession>
<keyword evidence="1" id="KW-0472">Membrane</keyword>
<organism evidence="2 3">
    <name type="scientific">Ruegeria spongiae</name>
    <dbReference type="NCBI Taxonomy" id="2942209"/>
    <lineage>
        <taxon>Bacteria</taxon>
        <taxon>Pseudomonadati</taxon>
        <taxon>Pseudomonadota</taxon>
        <taxon>Alphaproteobacteria</taxon>
        <taxon>Rhodobacterales</taxon>
        <taxon>Roseobacteraceae</taxon>
        <taxon>Ruegeria</taxon>
    </lineage>
</organism>
<evidence type="ECO:0000256" key="1">
    <source>
        <dbReference type="SAM" id="Phobius"/>
    </source>
</evidence>
<evidence type="ECO:0000313" key="3">
    <source>
        <dbReference type="Proteomes" id="UP001203880"/>
    </source>
</evidence>
<comment type="caution">
    <text evidence="2">The sequence shown here is derived from an EMBL/GenBank/DDBJ whole genome shotgun (WGS) entry which is preliminary data.</text>
</comment>
<evidence type="ECO:0000313" key="2">
    <source>
        <dbReference type="EMBL" id="MCL6283734.1"/>
    </source>
</evidence>
<protein>
    <submittedName>
        <fullName evidence="2">Paraquat-inducible protein A</fullName>
    </submittedName>
</protein>
<reference evidence="2" key="1">
    <citation type="submission" date="2022-05" db="EMBL/GenBank/DDBJ databases">
        <authorList>
            <person name="Park J.-S."/>
        </authorList>
    </citation>
    <scope>NUCLEOTIDE SEQUENCE</scope>
    <source>
        <strain evidence="2">2012CJ41-6</strain>
    </source>
</reference>
<dbReference type="EMBL" id="JAMFMB010000009">
    <property type="protein sequence ID" value="MCL6283734.1"/>
    <property type="molecule type" value="Genomic_DNA"/>
</dbReference>
<keyword evidence="1" id="KW-0812">Transmembrane</keyword>